<protein>
    <submittedName>
        <fullName evidence="7">Putative acetyltransferase</fullName>
    </submittedName>
</protein>
<keyword evidence="8" id="KW-1185">Reference proteome</keyword>
<dbReference type="EMBL" id="BA000035">
    <property type="protein sequence ID" value="BAC17408.1"/>
    <property type="molecule type" value="Genomic_DNA"/>
</dbReference>
<dbReference type="KEGG" id="cef:CE0598"/>
<dbReference type="Proteomes" id="UP000001409">
    <property type="component" value="Chromosome"/>
</dbReference>
<dbReference type="InterPro" id="IPR050680">
    <property type="entry name" value="YpeA/RimI_acetyltransf"/>
</dbReference>
<dbReference type="eggNOG" id="COG0456">
    <property type="taxonomic scope" value="Bacteria"/>
</dbReference>
<keyword evidence="2" id="KW-0963">Cytoplasm</keyword>
<organism evidence="7 8">
    <name type="scientific">Corynebacterium efficiens (strain DSM 44549 / YS-314 / AJ 12310 / JCM 11189 / NBRC 100395)</name>
    <dbReference type="NCBI Taxonomy" id="196164"/>
    <lineage>
        <taxon>Bacteria</taxon>
        <taxon>Bacillati</taxon>
        <taxon>Actinomycetota</taxon>
        <taxon>Actinomycetes</taxon>
        <taxon>Mycobacteriales</taxon>
        <taxon>Corynebacteriaceae</taxon>
        <taxon>Corynebacterium</taxon>
    </lineage>
</organism>
<dbReference type="SUPFAM" id="SSF55729">
    <property type="entry name" value="Acyl-CoA N-acyltransferases (Nat)"/>
    <property type="match status" value="1"/>
</dbReference>
<evidence type="ECO:0000256" key="4">
    <source>
        <dbReference type="ARBA" id="ARBA00023315"/>
    </source>
</evidence>
<evidence type="ECO:0000256" key="1">
    <source>
        <dbReference type="ARBA" id="ARBA00005395"/>
    </source>
</evidence>
<name>Q8FS08_COREF</name>
<dbReference type="PANTHER" id="PTHR43420">
    <property type="entry name" value="ACETYLTRANSFERASE"/>
    <property type="match status" value="1"/>
</dbReference>
<dbReference type="PROSITE" id="PS51186">
    <property type="entry name" value="GNAT"/>
    <property type="match status" value="1"/>
</dbReference>
<keyword evidence="4" id="KW-0012">Acyltransferase</keyword>
<dbReference type="InterPro" id="IPR000182">
    <property type="entry name" value="GNAT_dom"/>
</dbReference>
<sequence>MTANQFELRELRRGDAERCAELERVLFPGDNPWPRDVFVVEFSHPTNFYIGAFDDDHLVAYAGLAMMGPTEDPEFEIHTIGVDPEFQRRGLGRVLMDQLMHVADSHDGPVFLEVRTDNLPAIRMYEAFGFTILATRKNYYRPSGADAYTMQRPRLSDRRDSDGSSGGSSDGSSGN</sequence>
<dbReference type="HOGENOM" id="CLU_013985_23_3_11"/>
<evidence type="ECO:0000259" key="6">
    <source>
        <dbReference type="PROSITE" id="PS51186"/>
    </source>
</evidence>
<evidence type="ECO:0000256" key="3">
    <source>
        <dbReference type="ARBA" id="ARBA00022679"/>
    </source>
</evidence>
<accession>C8NMA8</accession>
<evidence type="ECO:0000256" key="2">
    <source>
        <dbReference type="ARBA" id="ARBA00022490"/>
    </source>
</evidence>
<feature type="domain" description="N-acetyltransferase" evidence="6">
    <location>
        <begin position="6"/>
        <end position="155"/>
    </location>
</feature>
<dbReference type="Gene3D" id="3.40.630.30">
    <property type="match status" value="1"/>
</dbReference>
<feature type="compositionally biased region" description="Gly residues" evidence="5">
    <location>
        <begin position="164"/>
        <end position="175"/>
    </location>
</feature>
<proteinExistence type="inferred from homology"/>
<dbReference type="OrthoDB" id="529907at2"/>
<evidence type="ECO:0000313" key="7">
    <source>
        <dbReference type="EMBL" id="BAC17408.1"/>
    </source>
</evidence>
<accession>Q8FS08</accession>
<dbReference type="GO" id="GO:0008080">
    <property type="term" value="F:N-acetyltransferase activity"/>
    <property type="evidence" value="ECO:0007669"/>
    <property type="project" value="InterPro"/>
</dbReference>
<evidence type="ECO:0000313" key="8">
    <source>
        <dbReference type="Proteomes" id="UP000001409"/>
    </source>
</evidence>
<dbReference type="InterPro" id="IPR006464">
    <property type="entry name" value="AcTrfase_RimI/Ard1"/>
</dbReference>
<dbReference type="Pfam" id="PF00583">
    <property type="entry name" value="Acetyltransf_1"/>
    <property type="match status" value="1"/>
</dbReference>
<dbReference type="RefSeq" id="WP_006769725.1">
    <property type="nucleotide sequence ID" value="NC_004369.1"/>
</dbReference>
<dbReference type="STRING" id="196164.gene:10741000"/>
<reference evidence="7 8" key="1">
    <citation type="journal article" date="2003" name="Genome Res.">
        <title>Comparative complete genome sequence analysis of the amino acid replacements responsible for the thermostability of Corynebacterium efficiens.</title>
        <authorList>
            <person name="Nishio Y."/>
            <person name="Nakamura Y."/>
            <person name="Kawarabayasi Y."/>
            <person name="Usuda Y."/>
            <person name="Kimura E."/>
            <person name="Sugimoto S."/>
            <person name="Matsui K."/>
            <person name="Yamagishi A."/>
            <person name="Kikuchi H."/>
            <person name="Ikeo K."/>
            <person name="Gojobori T."/>
        </authorList>
    </citation>
    <scope>NUCLEOTIDE SEQUENCE [LARGE SCALE GENOMIC DNA]</scope>
    <source>
        <strain evidence="8">DSM 44549 / YS-314 / AJ 12310 / JCM 11189 / NBRC 100395</strain>
    </source>
</reference>
<feature type="region of interest" description="Disordered" evidence="5">
    <location>
        <begin position="146"/>
        <end position="175"/>
    </location>
</feature>
<dbReference type="NCBIfam" id="TIGR01575">
    <property type="entry name" value="rimI"/>
    <property type="match status" value="1"/>
</dbReference>
<evidence type="ECO:0000256" key="5">
    <source>
        <dbReference type="SAM" id="MobiDB-lite"/>
    </source>
</evidence>
<dbReference type="AlphaFoldDB" id="Q8FS08"/>
<dbReference type="CDD" id="cd04301">
    <property type="entry name" value="NAT_SF"/>
    <property type="match status" value="1"/>
</dbReference>
<keyword evidence="3 7" id="KW-0808">Transferase</keyword>
<comment type="similarity">
    <text evidence="1">Belongs to the acetyltransferase family. RimI subfamily.</text>
</comment>
<dbReference type="InterPro" id="IPR016181">
    <property type="entry name" value="Acyl_CoA_acyltransferase"/>
</dbReference>